<dbReference type="InterPro" id="IPR010828">
    <property type="entry name" value="Atf2/Sli1-like"/>
</dbReference>
<evidence type="ECO:0000313" key="9">
    <source>
        <dbReference type="Proteomes" id="UP000722485"/>
    </source>
</evidence>
<comment type="caution">
    <text evidence="8">The sequence shown here is derived from an EMBL/GenBank/DDBJ whole genome shotgun (WGS) entry which is preliminary data.</text>
</comment>
<evidence type="ECO:0000256" key="6">
    <source>
        <dbReference type="RuleBase" id="RU004516"/>
    </source>
</evidence>
<keyword evidence="5 6" id="KW-0663">Pyridoxal phosphate</keyword>
<dbReference type="Pfam" id="PF01063">
    <property type="entry name" value="Aminotran_4"/>
    <property type="match status" value="1"/>
</dbReference>
<dbReference type="Proteomes" id="UP000722485">
    <property type="component" value="Unassembled WGS sequence"/>
</dbReference>
<keyword evidence="7" id="KW-0100">Branched-chain amino acid biosynthesis</keyword>
<dbReference type="Gene3D" id="3.30.470.10">
    <property type="match status" value="1"/>
</dbReference>
<dbReference type="Gene3D" id="3.20.10.10">
    <property type="entry name" value="D-amino Acid Aminotransferase, subunit A, domain 2"/>
    <property type="match status" value="1"/>
</dbReference>
<keyword evidence="9" id="KW-1185">Reference proteome</keyword>
<dbReference type="InterPro" id="IPR018300">
    <property type="entry name" value="Aminotrans_IV_CS"/>
</dbReference>
<dbReference type="OrthoDB" id="1732691at2759"/>
<dbReference type="InterPro" id="IPR001544">
    <property type="entry name" value="Aminotrans_IV"/>
</dbReference>
<dbReference type="PANTHER" id="PTHR11825:SF69">
    <property type="entry name" value="BRANCHED-CHAIN-AMINO-ACID AMINOTRANSFERASE"/>
    <property type="match status" value="1"/>
</dbReference>
<name>A0A9P5LKQ9_9HYPO</name>
<comment type="catalytic activity">
    <reaction evidence="7">
        <text>L-isoleucine + 2-oxoglutarate = (S)-3-methyl-2-oxopentanoate + L-glutamate</text>
        <dbReference type="Rhea" id="RHEA:24801"/>
        <dbReference type="ChEBI" id="CHEBI:16810"/>
        <dbReference type="ChEBI" id="CHEBI:29985"/>
        <dbReference type="ChEBI" id="CHEBI:35146"/>
        <dbReference type="ChEBI" id="CHEBI:58045"/>
        <dbReference type="EC" id="2.6.1.42"/>
    </reaction>
</comment>
<evidence type="ECO:0000256" key="2">
    <source>
        <dbReference type="ARBA" id="ARBA00009320"/>
    </source>
</evidence>
<dbReference type="PANTHER" id="PTHR11825">
    <property type="entry name" value="SUBGROUP IIII AMINOTRANSFERASE"/>
    <property type="match status" value="1"/>
</dbReference>
<dbReference type="Pfam" id="PF07247">
    <property type="entry name" value="AATase"/>
    <property type="match status" value="2"/>
</dbReference>
<dbReference type="FunFam" id="3.30.470.10:FF:000012">
    <property type="entry name" value="Branched-chain-amino-acid aminotransferase"/>
    <property type="match status" value="1"/>
</dbReference>
<dbReference type="InterPro" id="IPR043132">
    <property type="entry name" value="BCAT-like_C"/>
</dbReference>
<dbReference type="AlphaFoldDB" id="A0A9P5LKQ9"/>
<dbReference type="EC" id="2.6.1.42" evidence="7"/>
<evidence type="ECO:0000313" key="8">
    <source>
        <dbReference type="EMBL" id="KAF7554703.1"/>
    </source>
</evidence>
<dbReference type="InterPro" id="IPR036038">
    <property type="entry name" value="Aminotransferase-like"/>
</dbReference>
<organism evidence="8 9">
    <name type="scientific">Cylindrodendrum hubeiense</name>
    <dbReference type="NCBI Taxonomy" id="595255"/>
    <lineage>
        <taxon>Eukaryota</taxon>
        <taxon>Fungi</taxon>
        <taxon>Dikarya</taxon>
        <taxon>Ascomycota</taxon>
        <taxon>Pezizomycotina</taxon>
        <taxon>Sordariomycetes</taxon>
        <taxon>Hypocreomycetidae</taxon>
        <taxon>Hypocreales</taxon>
        <taxon>Nectriaceae</taxon>
        <taxon>Cylindrodendrum</taxon>
    </lineage>
</organism>
<dbReference type="SUPFAM" id="SSF56752">
    <property type="entry name" value="D-aminoacid aminotransferase-like PLP-dependent enzymes"/>
    <property type="match status" value="1"/>
</dbReference>
<dbReference type="GO" id="GO:0009098">
    <property type="term" value="P:L-leucine biosynthetic process"/>
    <property type="evidence" value="ECO:0007669"/>
    <property type="project" value="TreeGrafter"/>
</dbReference>
<dbReference type="PROSITE" id="PS00770">
    <property type="entry name" value="AA_TRANSFER_CLASS_4"/>
    <property type="match status" value="1"/>
</dbReference>
<keyword evidence="3 7" id="KW-0032">Aminotransferase</keyword>
<dbReference type="GO" id="GO:0009099">
    <property type="term" value="P:L-valine biosynthetic process"/>
    <property type="evidence" value="ECO:0007669"/>
    <property type="project" value="TreeGrafter"/>
</dbReference>
<evidence type="ECO:0000256" key="4">
    <source>
        <dbReference type="ARBA" id="ARBA00022679"/>
    </source>
</evidence>
<dbReference type="InterPro" id="IPR043131">
    <property type="entry name" value="BCAT-like_N"/>
</dbReference>
<comment type="catalytic activity">
    <reaction evidence="7">
        <text>L-leucine + 2-oxoglutarate = 4-methyl-2-oxopentanoate + L-glutamate</text>
        <dbReference type="Rhea" id="RHEA:18321"/>
        <dbReference type="ChEBI" id="CHEBI:16810"/>
        <dbReference type="ChEBI" id="CHEBI:17865"/>
        <dbReference type="ChEBI" id="CHEBI:29985"/>
        <dbReference type="ChEBI" id="CHEBI:57427"/>
        <dbReference type="EC" id="2.6.1.42"/>
    </reaction>
</comment>
<sequence length="732" mass="80311">MPAPSQAPNGLNASETPLDASKLIFTQSTVLTPVPEAGSVEQWAQNVCCDHMVTCRWTAEGGWEAPELKPFGDMSISPAASCLHYATQCFEGMKVYRGFDGKLRLFRPDRNAKRLVMSSKRVSLPAFDDRELVKLIMALMRVDGPRWLPKDKPGNFLYIRPAMIGNGRQIGVQIPQEATLFVIAIAWPDFSSESPPGALPKPPGLRLLTSENGEARAWPGGFGYAKVGANYGPSFISLGDCRKRGYDQILWVLGDDCQVTEAGASNFFAVVKNSGTGRPELLTAPLTDKIILEGVTRQSVLDLTRSRLAKELEIVEKKFTMYELEKAWEEGRVLEAFVSGTAFFISPVSVIHFGGRDLDIPKIETAHAKLWPSNKPAWKAFILHHGSYPSDSSSNRPLQSCSRVDIAFIANHAIADGLSGIAFHNAMMENLPEASRMRSKPIWPMVLDKAQPLPSPVEDLIDLPRSETSDPSSGQDRVWAGGIISLPTVDDFRSRIQLVNIPAKQMPRIIQICKQHRVSITSYLHGLICACLCKALEGAPGLRAATPFSLRGFTKASPRDIVNHVSCTTTHLSSSKLEGIRESTLYSCAEHQHVIDVAREFGREIAADLERFPQGNNITNLGEIQDLRSHCISQIGKERGYSYELSNLGAVEKQDLSDSALTLERLIFTQCGMVVGPAIGLNCVSIRGGPLTVSITWQEGIVDESLINILAQELEKRLVQVDSQTPSQVNGQ</sequence>
<protein>
    <recommendedName>
        <fullName evidence="7">Branched-chain-amino-acid aminotransferase</fullName>
        <ecNumber evidence="7">2.6.1.42</ecNumber>
    </recommendedName>
</protein>
<evidence type="ECO:0000256" key="3">
    <source>
        <dbReference type="ARBA" id="ARBA00022576"/>
    </source>
</evidence>
<reference evidence="8" key="1">
    <citation type="submission" date="2020-03" db="EMBL/GenBank/DDBJ databases">
        <title>Draft Genome Sequence of Cylindrodendrum hubeiense.</title>
        <authorList>
            <person name="Buettner E."/>
            <person name="Kellner H."/>
        </authorList>
    </citation>
    <scope>NUCLEOTIDE SEQUENCE</scope>
    <source>
        <strain evidence="8">IHI 201604</strain>
    </source>
</reference>
<evidence type="ECO:0000256" key="5">
    <source>
        <dbReference type="ARBA" id="ARBA00022898"/>
    </source>
</evidence>
<dbReference type="EMBL" id="JAANBB010000029">
    <property type="protein sequence ID" value="KAF7554703.1"/>
    <property type="molecule type" value="Genomic_DNA"/>
</dbReference>
<dbReference type="GO" id="GO:0005739">
    <property type="term" value="C:mitochondrion"/>
    <property type="evidence" value="ECO:0007669"/>
    <property type="project" value="TreeGrafter"/>
</dbReference>
<keyword evidence="4 7" id="KW-0808">Transferase</keyword>
<comment type="similarity">
    <text evidence="2 7">Belongs to the class-IV pyridoxal-phosphate-dependent aminotransferase family.</text>
</comment>
<accession>A0A9P5LKQ9</accession>
<proteinExistence type="inferred from homology"/>
<evidence type="ECO:0000256" key="7">
    <source>
        <dbReference type="RuleBase" id="RU004517"/>
    </source>
</evidence>
<comment type="cofactor">
    <cofactor evidence="1 6">
        <name>pyridoxal 5'-phosphate</name>
        <dbReference type="ChEBI" id="CHEBI:597326"/>
    </cofactor>
</comment>
<keyword evidence="7" id="KW-0028">Amino-acid biosynthesis</keyword>
<evidence type="ECO:0000256" key="1">
    <source>
        <dbReference type="ARBA" id="ARBA00001933"/>
    </source>
</evidence>
<dbReference type="GO" id="GO:0004084">
    <property type="term" value="F:branched-chain-amino-acid transaminase activity"/>
    <property type="evidence" value="ECO:0007669"/>
    <property type="project" value="UniProtKB-EC"/>
</dbReference>
<dbReference type="InterPro" id="IPR005786">
    <property type="entry name" value="B_amino_transII"/>
</dbReference>
<gene>
    <name evidence="8" type="ORF">G7Z17_g2748</name>
</gene>
<comment type="catalytic activity">
    <reaction evidence="7">
        <text>L-valine + 2-oxoglutarate = 3-methyl-2-oxobutanoate + L-glutamate</text>
        <dbReference type="Rhea" id="RHEA:24813"/>
        <dbReference type="ChEBI" id="CHEBI:11851"/>
        <dbReference type="ChEBI" id="CHEBI:16810"/>
        <dbReference type="ChEBI" id="CHEBI:29985"/>
        <dbReference type="ChEBI" id="CHEBI:57762"/>
        <dbReference type="EC" id="2.6.1.42"/>
    </reaction>
</comment>